<organism evidence="1">
    <name type="scientific">marine sediment metagenome</name>
    <dbReference type="NCBI Taxonomy" id="412755"/>
    <lineage>
        <taxon>unclassified sequences</taxon>
        <taxon>metagenomes</taxon>
        <taxon>ecological metagenomes</taxon>
    </lineage>
</organism>
<protein>
    <submittedName>
        <fullName evidence="1">Uncharacterized protein</fullName>
    </submittedName>
</protein>
<evidence type="ECO:0000313" key="1">
    <source>
        <dbReference type="EMBL" id="GAG50065.1"/>
    </source>
</evidence>
<accession>X0Y2Z2</accession>
<name>X0Y2Z2_9ZZZZ</name>
<sequence length="236" mass="25194">MLHKVAFAKVIFRAQVNNILVKGTSKSYVSAIFQPQSVDCCGNPVQAGLCNVDAIAQGCNTGVNASATKGILPGPPILSEVCYKPYAIGNLQISAISKFEILGVAKGISFGNITSRARTFSVNQTRDVLDYGSGGGQLFPLVGQGPQNRHAFNNPTLEVGCFVLVNSNLLFKCIDLGGISLTRPQLGVNCSGDKTGWQSNLNCLATKARNRYGQIVTSQMSGPKDRFCICDARTHY</sequence>
<dbReference type="AlphaFoldDB" id="X0Y2Z2"/>
<comment type="caution">
    <text evidence="1">The sequence shown here is derived from an EMBL/GenBank/DDBJ whole genome shotgun (WGS) entry which is preliminary data.</text>
</comment>
<feature type="non-terminal residue" evidence="1">
    <location>
        <position position="236"/>
    </location>
</feature>
<gene>
    <name evidence="1" type="ORF">S01H1_75535</name>
</gene>
<dbReference type="EMBL" id="BARS01050624">
    <property type="protein sequence ID" value="GAG50065.1"/>
    <property type="molecule type" value="Genomic_DNA"/>
</dbReference>
<proteinExistence type="predicted"/>
<reference evidence="1" key="1">
    <citation type="journal article" date="2014" name="Front. Microbiol.">
        <title>High frequency of phylogenetically diverse reductive dehalogenase-homologous genes in deep subseafloor sedimentary metagenomes.</title>
        <authorList>
            <person name="Kawai M."/>
            <person name="Futagami T."/>
            <person name="Toyoda A."/>
            <person name="Takaki Y."/>
            <person name="Nishi S."/>
            <person name="Hori S."/>
            <person name="Arai W."/>
            <person name="Tsubouchi T."/>
            <person name="Morono Y."/>
            <person name="Uchiyama I."/>
            <person name="Ito T."/>
            <person name="Fujiyama A."/>
            <person name="Inagaki F."/>
            <person name="Takami H."/>
        </authorList>
    </citation>
    <scope>NUCLEOTIDE SEQUENCE</scope>
    <source>
        <strain evidence="1">Expedition CK06-06</strain>
    </source>
</reference>